<feature type="compositionally biased region" description="Low complexity" evidence="1">
    <location>
        <begin position="30"/>
        <end position="70"/>
    </location>
</feature>
<dbReference type="EMBL" id="JAQNDO010000001">
    <property type="protein sequence ID" value="MDC0740030.1"/>
    <property type="molecule type" value="Genomic_DNA"/>
</dbReference>
<dbReference type="Pfam" id="PF24837">
    <property type="entry name" value="AMIN-like"/>
    <property type="match status" value="1"/>
</dbReference>
<evidence type="ECO:0000313" key="4">
    <source>
        <dbReference type="EMBL" id="MDC0740030.1"/>
    </source>
</evidence>
<evidence type="ECO:0000259" key="3">
    <source>
        <dbReference type="Pfam" id="PF24837"/>
    </source>
</evidence>
<gene>
    <name evidence="4" type="ORF">POL67_01655</name>
</gene>
<keyword evidence="2" id="KW-0732">Signal</keyword>
<feature type="domain" description="AMIN-like" evidence="3">
    <location>
        <begin position="103"/>
        <end position="227"/>
    </location>
</feature>
<sequence length="232" mass="24480">MRTLFLFLLASPLLLACRDAAPDSTAPDSTKTPAASAVAPTTPTAAAQPPAEPTAKAAEPPSSAKPAAPAQGTKEPGDTAPEAFEGTSAPIEKKIPEVHTVELRSVRAGRHAGFDRVAFEFSGQALPGYRVEYIDKPVHLCGTGEAVTVAGDGWLQVRMTPARAHSDAGLPTLGPVERKPKLPVLLELAATCDFEGQLTWVLGVGSKNRYRVLELRDPPRIVVDVRHGRSSP</sequence>
<name>A0ABT5EDZ4_9BACT</name>
<protein>
    <recommendedName>
        <fullName evidence="3">AMIN-like domain-containing protein</fullName>
    </recommendedName>
</protein>
<dbReference type="InterPro" id="IPR056303">
    <property type="entry name" value="AMIN-like"/>
</dbReference>
<feature type="chain" id="PRO_5046586615" description="AMIN-like domain-containing protein" evidence="2">
    <location>
        <begin position="17"/>
        <end position="232"/>
    </location>
</feature>
<evidence type="ECO:0000256" key="1">
    <source>
        <dbReference type="SAM" id="MobiDB-lite"/>
    </source>
</evidence>
<feature type="signal peptide" evidence="2">
    <location>
        <begin position="1"/>
        <end position="16"/>
    </location>
</feature>
<dbReference type="Proteomes" id="UP001221411">
    <property type="component" value="Unassembled WGS sequence"/>
</dbReference>
<feature type="region of interest" description="Disordered" evidence="1">
    <location>
        <begin position="22"/>
        <end position="96"/>
    </location>
</feature>
<evidence type="ECO:0000256" key="2">
    <source>
        <dbReference type="SAM" id="SignalP"/>
    </source>
</evidence>
<dbReference type="RefSeq" id="WP_271914865.1">
    <property type="nucleotide sequence ID" value="NZ_JAQNDO010000001.1"/>
</dbReference>
<organism evidence="4 5">
    <name type="scientific">Polyangium mundeleinium</name>
    <dbReference type="NCBI Taxonomy" id="2995306"/>
    <lineage>
        <taxon>Bacteria</taxon>
        <taxon>Pseudomonadati</taxon>
        <taxon>Myxococcota</taxon>
        <taxon>Polyangia</taxon>
        <taxon>Polyangiales</taxon>
        <taxon>Polyangiaceae</taxon>
        <taxon>Polyangium</taxon>
    </lineage>
</organism>
<reference evidence="4 5" key="1">
    <citation type="submission" date="2022-11" db="EMBL/GenBank/DDBJ databases">
        <title>Minimal conservation of predation-associated metabolite biosynthetic gene clusters underscores biosynthetic potential of Myxococcota including descriptions for ten novel species: Archangium lansinium sp. nov., Myxococcus landrumus sp. nov., Nannocystis bai.</title>
        <authorList>
            <person name="Ahearne A."/>
            <person name="Stevens C."/>
            <person name="Dowd S."/>
        </authorList>
    </citation>
    <scope>NUCLEOTIDE SEQUENCE [LARGE SCALE GENOMIC DNA]</scope>
    <source>
        <strain evidence="4 5">RJM3</strain>
    </source>
</reference>
<dbReference type="PROSITE" id="PS51257">
    <property type="entry name" value="PROKAR_LIPOPROTEIN"/>
    <property type="match status" value="1"/>
</dbReference>
<keyword evidence="5" id="KW-1185">Reference proteome</keyword>
<accession>A0ABT5EDZ4</accession>
<comment type="caution">
    <text evidence="4">The sequence shown here is derived from an EMBL/GenBank/DDBJ whole genome shotgun (WGS) entry which is preliminary data.</text>
</comment>
<evidence type="ECO:0000313" key="5">
    <source>
        <dbReference type="Proteomes" id="UP001221411"/>
    </source>
</evidence>
<proteinExistence type="predicted"/>